<name>A0ABX0AZJ0_9GAMM</name>
<gene>
    <name evidence="2" type="ORF">GPY42_14220</name>
</gene>
<keyword evidence="3" id="KW-1185">Reference proteome</keyword>
<dbReference type="CDD" id="cd04301">
    <property type="entry name" value="NAT_SF"/>
    <property type="match status" value="1"/>
</dbReference>
<dbReference type="PROSITE" id="PS51186">
    <property type="entry name" value="GNAT"/>
    <property type="match status" value="1"/>
</dbReference>
<evidence type="ECO:0000313" key="2">
    <source>
        <dbReference type="EMBL" id="NDL26273.1"/>
    </source>
</evidence>
<protein>
    <submittedName>
        <fullName evidence="2">GNAT family N-acetyltransferase</fullName>
    </submittedName>
</protein>
<dbReference type="Proteomes" id="UP000470051">
    <property type="component" value="Unassembled WGS sequence"/>
</dbReference>
<dbReference type="EMBL" id="WSFE01000020">
    <property type="protein sequence ID" value="NDL26273.1"/>
    <property type="molecule type" value="Genomic_DNA"/>
</dbReference>
<evidence type="ECO:0000313" key="3">
    <source>
        <dbReference type="Proteomes" id="UP000470051"/>
    </source>
</evidence>
<dbReference type="SUPFAM" id="SSF55729">
    <property type="entry name" value="Acyl-CoA N-acyltransferases (Nat)"/>
    <property type="match status" value="1"/>
</dbReference>
<comment type="caution">
    <text evidence="2">The sequence shown here is derived from an EMBL/GenBank/DDBJ whole genome shotgun (WGS) entry which is preliminary data.</text>
</comment>
<organism evidence="2 3">
    <name type="scientific">Photorhabdus kayaii</name>
    <dbReference type="NCBI Taxonomy" id="230088"/>
    <lineage>
        <taxon>Bacteria</taxon>
        <taxon>Pseudomonadati</taxon>
        <taxon>Pseudomonadota</taxon>
        <taxon>Gammaproteobacteria</taxon>
        <taxon>Enterobacterales</taxon>
        <taxon>Morganellaceae</taxon>
        <taxon>Photorhabdus</taxon>
    </lineage>
</organism>
<dbReference type="InterPro" id="IPR000182">
    <property type="entry name" value="GNAT_dom"/>
</dbReference>
<dbReference type="Gene3D" id="3.40.630.30">
    <property type="match status" value="1"/>
</dbReference>
<dbReference type="Pfam" id="PF13508">
    <property type="entry name" value="Acetyltransf_7"/>
    <property type="match status" value="1"/>
</dbReference>
<dbReference type="InterPro" id="IPR016181">
    <property type="entry name" value="Acyl_CoA_acyltransferase"/>
</dbReference>
<evidence type="ECO:0000259" key="1">
    <source>
        <dbReference type="PROSITE" id="PS51186"/>
    </source>
</evidence>
<feature type="domain" description="N-acetyltransferase" evidence="1">
    <location>
        <begin position="17"/>
        <end position="164"/>
    </location>
</feature>
<proteinExistence type="predicted"/>
<accession>A0ABX0AZJ0</accession>
<sequence length="164" mass="18475">MPCIHSVDRRDSETMKIAIRLANTTEQLALEALQLRASLMWEEDRELLLANPHMIELPIEYITAGYVYIAEQANVILGFCVVLPLSDGNAELDGIFVEPGFWHQGIGKQLVQITLNDLHIKGKVSLQVLANPQAEGFYIALGFKYLGKEYTQLGTAIRMIKYIR</sequence>
<reference evidence="2 3" key="1">
    <citation type="submission" date="2019-12" db="EMBL/GenBank/DDBJ databases">
        <title>Engineering Photorhabdus to improve their lethality against agricultural pests.</title>
        <authorList>
            <person name="Machado R.A.R."/>
        </authorList>
    </citation>
    <scope>NUCLEOTIDE SEQUENCE [LARGE SCALE GENOMIC DNA]</scope>
    <source>
        <strain evidence="2 3">M-HU2</strain>
    </source>
</reference>